<dbReference type="Gene3D" id="1.20.1280.50">
    <property type="match status" value="1"/>
</dbReference>
<comment type="caution">
    <text evidence="3">The sequence shown here is derived from an EMBL/GenBank/DDBJ whole genome shotgun (WGS) entry which is preliminary data.</text>
</comment>
<evidence type="ECO:0000256" key="1">
    <source>
        <dbReference type="SAM" id="MobiDB-lite"/>
    </source>
</evidence>
<feature type="domain" description="F-box" evidence="2">
    <location>
        <begin position="1"/>
        <end position="43"/>
    </location>
</feature>
<organism evidence="3 4">
    <name type="scientific">Ficus carica</name>
    <name type="common">Common fig</name>
    <dbReference type="NCBI Taxonomy" id="3494"/>
    <lineage>
        <taxon>Eukaryota</taxon>
        <taxon>Viridiplantae</taxon>
        <taxon>Streptophyta</taxon>
        <taxon>Embryophyta</taxon>
        <taxon>Tracheophyta</taxon>
        <taxon>Spermatophyta</taxon>
        <taxon>Magnoliopsida</taxon>
        <taxon>eudicotyledons</taxon>
        <taxon>Gunneridae</taxon>
        <taxon>Pentapetalae</taxon>
        <taxon>rosids</taxon>
        <taxon>fabids</taxon>
        <taxon>Rosales</taxon>
        <taxon>Moraceae</taxon>
        <taxon>Ficeae</taxon>
        <taxon>Ficus</taxon>
    </lineage>
</organism>
<keyword evidence="4" id="KW-1185">Reference proteome</keyword>
<sequence length="68" mass="7987">MANFPPEIITDIICRLPVKDLLRYRCVSKSWRSMIDGPDFIKLHSKQSMESQFQPQPRTNRFQGTGLY</sequence>
<evidence type="ECO:0000259" key="2">
    <source>
        <dbReference type="PROSITE" id="PS50181"/>
    </source>
</evidence>
<dbReference type="InterPro" id="IPR050796">
    <property type="entry name" value="SCF_F-box_component"/>
</dbReference>
<name>A0AA88A3C5_FICCA</name>
<dbReference type="AlphaFoldDB" id="A0AA88A3C5"/>
<dbReference type="PANTHER" id="PTHR31672">
    <property type="entry name" value="BNACNNG10540D PROTEIN"/>
    <property type="match status" value="1"/>
</dbReference>
<dbReference type="InterPro" id="IPR001810">
    <property type="entry name" value="F-box_dom"/>
</dbReference>
<evidence type="ECO:0000313" key="4">
    <source>
        <dbReference type="Proteomes" id="UP001187192"/>
    </source>
</evidence>
<evidence type="ECO:0000313" key="3">
    <source>
        <dbReference type="EMBL" id="GMN36496.1"/>
    </source>
</evidence>
<dbReference type="EMBL" id="BTGU01000006">
    <property type="protein sequence ID" value="GMN36496.1"/>
    <property type="molecule type" value="Genomic_DNA"/>
</dbReference>
<dbReference type="SUPFAM" id="SSF81383">
    <property type="entry name" value="F-box domain"/>
    <property type="match status" value="1"/>
</dbReference>
<dbReference type="PANTHER" id="PTHR31672:SF13">
    <property type="entry name" value="F-BOX PROTEIN CPR30-LIKE"/>
    <property type="match status" value="1"/>
</dbReference>
<feature type="region of interest" description="Disordered" evidence="1">
    <location>
        <begin position="47"/>
        <end position="68"/>
    </location>
</feature>
<dbReference type="Proteomes" id="UP001187192">
    <property type="component" value="Unassembled WGS sequence"/>
</dbReference>
<reference evidence="3" key="1">
    <citation type="submission" date="2023-07" db="EMBL/GenBank/DDBJ databases">
        <title>draft genome sequence of fig (Ficus carica).</title>
        <authorList>
            <person name="Takahashi T."/>
            <person name="Nishimura K."/>
        </authorList>
    </citation>
    <scope>NUCLEOTIDE SEQUENCE</scope>
</reference>
<dbReference type="Pfam" id="PF00646">
    <property type="entry name" value="F-box"/>
    <property type="match status" value="1"/>
</dbReference>
<dbReference type="PROSITE" id="PS50181">
    <property type="entry name" value="FBOX"/>
    <property type="match status" value="1"/>
</dbReference>
<dbReference type="SMART" id="SM00256">
    <property type="entry name" value="FBOX"/>
    <property type="match status" value="1"/>
</dbReference>
<proteinExistence type="predicted"/>
<accession>A0AA88A3C5</accession>
<protein>
    <recommendedName>
        <fullName evidence="2">F-box domain-containing protein</fullName>
    </recommendedName>
</protein>
<dbReference type="InterPro" id="IPR036047">
    <property type="entry name" value="F-box-like_dom_sf"/>
</dbReference>
<dbReference type="CDD" id="cd22157">
    <property type="entry name" value="F-box_AtFBW1-like"/>
    <property type="match status" value="1"/>
</dbReference>
<gene>
    <name evidence="3" type="ORF">TIFTF001_006070</name>
</gene>